<feature type="compositionally biased region" description="Polar residues" evidence="1">
    <location>
        <begin position="274"/>
        <end position="285"/>
    </location>
</feature>
<dbReference type="GeneID" id="105162140"/>
<dbReference type="GO" id="GO:0071763">
    <property type="term" value="P:nuclear membrane organization"/>
    <property type="evidence" value="ECO:0007669"/>
    <property type="project" value="TreeGrafter"/>
</dbReference>
<feature type="compositionally biased region" description="Polar residues" evidence="1">
    <location>
        <begin position="363"/>
        <end position="373"/>
    </location>
</feature>
<dbReference type="FunCoup" id="A0A6I9T5Q4">
    <property type="interactions" value="1726"/>
</dbReference>
<evidence type="ECO:0000256" key="1">
    <source>
        <dbReference type="SAM" id="MobiDB-lite"/>
    </source>
</evidence>
<protein>
    <submittedName>
        <fullName evidence="3">Nuclear pore complex protein NUP1</fullName>
    </submittedName>
</protein>
<gene>
    <name evidence="3" type="primary">LOC105162140</name>
</gene>
<feature type="compositionally biased region" description="Polar residues" evidence="1">
    <location>
        <begin position="1"/>
        <end position="17"/>
    </location>
</feature>
<reference evidence="3" key="1">
    <citation type="submission" date="2025-08" db="UniProtKB">
        <authorList>
            <consortium name="RefSeq"/>
        </authorList>
    </citation>
    <scope>IDENTIFICATION</scope>
</reference>
<proteinExistence type="predicted"/>
<keyword evidence="2" id="KW-1185">Reference proteome</keyword>
<dbReference type="InParanoid" id="A0A6I9T5Q4"/>
<dbReference type="PANTHER" id="PTHR33416:SF18">
    <property type="entry name" value="NUCLEOPORIN-LIKE PROTEIN"/>
    <property type="match status" value="1"/>
</dbReference>
<dbReference type="RefSeq" id="XP_011078403.1">
    <property type="nucleotide sequence ID" value="XM_011080101.2"/>
</dbReference>
<organism evidence="2 3">
    <name type="scientific">Sesamum indicum</name>
    <name type="common">Oriental sesame</name>
    <name type="synonym">Sesamum orientale</name>
    <dbReference type="NCBI Taxonomy" id="4182"/>
    <lineage>
        <taxon>Eukaryota</taxon>
        <taxon>Viridiplantae</taxon>
        <taxon>Streptophyta</taxon>
        <taxon>Embryophyta</taxon>
        <taxon>Tracheophyta</taxon>
        <taxon>Spermatophyta</taxon>
        <taxon>Magnoliopsida</taxon>
        <taxon>eudicotyledons</taxon>
        <taxon>Gunneridae</taxon>
        <taxon>Pentapetalae</taxon>
        <taxon>asterids</taxon>
        <taxon>lamiids</taxon>
        <taxon>Lamiales</taxon>
        <taxon>Pedaliaceae</taxon>
        <taxon>Sesamum</taxon>
    </lineage>
</organism>
<feature type="compositionally biased region" description="Basic and acidic residues" evidence="1">
    <location>
        <begin position="81"/>
        <end position="96"/>
    </location>
</feature>
<feature type="compositionally biased region" description="Polar residues" evidence="1">
    <location>
        <begin position="307"/>
        <end position="335"/>
    </location>
</feature>
<dbReference type="PANTHER" id="PTHR33416">
    <property type="entry name" value="NUCLEAR PORE COMPLEX PROTEIN NUP1"/>
    <property type="match status" value="1"/>
</dbReference>
<dbReference type="AlphaFoldDB" id="A0A6I9T5Q4"/>
<sequence length="631" mass="68127">MNKSDVNFSMNNQSPMSRSAEGNGVIRYDSDFSRIEELIKGSTFSREEICHLIEVLKSRVDNDGEKQKSSIDAGGDTELVSWRHETRRTPPEEKQQDIDGTMIGAFREMSDVPVGVSASPIDIARAYMAGRTSEGGYDLYNFTSKGERAKPINEFARKPLLPSPSPKPSICWPGAMVHDRHGYTTPQNQRMRHRLHDFPRTPYSRTILSKSSTKLQADSGYPNTSTSFQQSLTSIYGPVNSRDDTNDGYGSVGPIRRIRNKFASEVRPRGSIFLSSSKDIPSKTATPKVLGGFLPSTEKNLEPGETSGASKQWSGDDVSGSSDKAISNPISSSQAVRKILEHLDRNKPTPKEKEAELKLATSWRRSSPSVTSDTTREENISSVRVGEHASLKHTDIAAPNFPVELKKSSSNSNILISIHGKGVDEAKDAVNANAKASSTSGSSILPAANSIPSFGIKRTNPVIKSSNENAFATSNRGQTETSLLFSHPHLSNGQDAKTADTAAASELSKNHGTKHSLPSISINKPDFRAIPFDNGPGFTFPVSASSGVLSEPPTPSITPSSSAGTLSQPIGAPVIPSYSFGTKNSMPRLVFSFPSTSTASTSNHSDLKFSFGSEKNTRLSFSNLGTDAICY</sequence>
<feature type="region of interest" description="Disordered" evidence="1">
    <location>
        <begin position="62"/>
        <end position="96"/>
    </location>
</feature>
<dbReference type="OrthoDB" id="653151at2759"/>
<dbReference type="Proteomes" id="UP000504604">
    <property type="component" value="Linkage group LG5"/>
</dbReference>
<feature type="region of interest" description="Disordered" evidence="1">
    <location>
        <begin position="1"/>
        <end position="22"/>
    </location>
</feature>
<evidence type="ECO:0000313" key="2">
    <source>
        <dbReference type="Proteomes" id="UP000504604"/>
    </source>
</evidence>
<name>A0A6I9T5Q4_SESIN</name>
<feature type="compositionally biased region" description="Basic and acidic residues" evidence="1">
    <location>
        <begin position="338"/>
        <end position="357"/>
    </location>
</feature>
<accession>A0A6I9T5Q4</accession>
<feature type="region of interest" description="Disordered" evidence="1">
    <location>
        <begin position="486"/>
        <end position="520"/>
    </location>
</feature>
<dbReference type="KEGG" id="sind:105162140"/>
<evidence type="ECO:0000313" key="3">
    <source>
        <dbReference type="RefSeq" id="XP_011078403.1"/>
    </source>
</evidence>
<feature type="compositionally biased region" description="Polar residues" evidence="1">
    <location>
        <begin position="486"/>
        <end position="495"/>
    </location>
</feature>
<feature type="region of interest" description="Disordered" evidence="1">
    <location>
        <begin position="274"/>
        <end position="379"/>
    </location>
</feature>
<dbReference type="GO" id="GO:0005635">
    <property type="term" value="C:nuclear envelope"/>
    <property type="evidence" value="ECO:0007669"/>
    <property type="project" value="TreeGrafter"/>
</dbReference>